<dbReference type="PIRSF" id="PIRSF037228">
    <property type="entry name" value="Lant_mod_RumM"/>
    <property type="match status" value="1"/>
</dbReference>
<reference evidence="3 4" key="2">
    <citation type="submission" date="2020-04" db="EMBL/GenBank/DDBJ databases">
        <authorList>
            <person name="Fomenkov A."/>
            <person name="Anton B.P."/>
            <person name="Roberts R.J."/>
        </authorList>
    </citation>
    <scope>NUCLEOTIDE SEQUENCE [LARGE SCALE GENOMIC DNA]</scope>
    <source>
        <strain evidence="3 4">CCAP 1403/13f</strain>
    </source>
</reference>
<feature type="domain" description="Lantibiotic biosynthesis protein dehydration" evidence="2">
    <location>
        <begin position="210"/>
        <end position="582"/>
    </location>
</feature>
<evidence type="ECO:0000259" key="2">
    <source>
        <dbReference type="Pfam" id="PF13575"/>
    </source>
</evidence>
<sequence length="1060" mass="118644">MKKVNCQDSAWFRAMSLKERIVANSEELGYDSELGYKRFQRWKSASSFANSSLFAQKLVTEGITEEEFCRILGQSVAPIPLSWVEEIQQIYEYLGEKDITTVLSNSSLCTHPNFGFLKAIAPFLVQGMIKLEIGLNNIQNIPETLSDIHDVLLEGLPEKLLLMLNATLVLEVNIARLQGLLTGDNAQERFYSFIQRLRNPEVQLALWQEYPVLARQVLEEINRWVENSIELIQHLSHDWVDICYQFQSPTKLGKLIKVNRGKGDSHNNGKSVTILTFASGWQLVYKPRSLAIDGHFQQLLSWLNAKGFKPAFQTLQILNRDNYGWVEFVSFQECDSAEEVERFYQRQGGYLALLYALEATDFHFENLIAAGEHPILIDLESLFHPRSNYKGTAADTLDREIVADSVLQVGLLPQPVWGNTEAAGIDMSGLGGAGGQLTPEKVPKLVQVGTDIMRVERQQAVIAGSQNRPQLNQQEINVQEYTAAITEGFTAVYRILLQHRQELLNILARFAEDKVRVVMRASRVYALLLRESYHPDFLRDALERDRLFDKLWIDVENRPQLSQIISAEINALWKSDIPLFTTYPHSRDLYHQETGLHISNFFNQSGIELVHHRLNNFSEKDLQRQTWFIKAALATLEMSKTADNHQIRLGKKACNISTIIPTTKDQFLEIACKIGDRLELLAHNNGKFVNWMGLSVTPNQQWTLAPLGTDLYAGIPGVALFLAYLGEITQNHLYTNLAQAAIKTLKQQLKRDSIKFIGGFSGWGGIIYTYTHLGILWQRKDLIADAVALVAKIPPLISQDKQLDIITGAAGCIGSLLSLYQIVPEQFILDVARQCGEHLLTQAQITDTGIGWISPAGGNQPLTGFAHGSAGFAWALGKLAVTTGNQEFQTAATAAINYERSHFDPTTNNWIDLRIKEEKNSFMTAWCSGAPGIGLGRLSMTENTPDLIMYKEITTAIQTTIKQGFGDNHCLCHGDLGNIDLLLIANSILNDPEIFQQTEKIASQILDDIQENNFLCGVPLGLETPGLMTGLAGIGYGLLRLAYPQIIPSILLLEPPKQSS</sequence>
<dbReference type="GO" id="GO:0031179">
    <property type="term" value="P:peptide modification"/>
    <property type="evidence" value="ECO:0007669"/>
    <property type="project" value="InterPro"/>
</dbReference>
<dbReference type="SMART" id="SM01260">
    <property type="entry name" value="LANC_like"/>
    <property type="match status" value="1"/>
</dbReference>
<dbReference type="GO" id="GO:0046872">
    <property type="term" value="F:metal ion binding"/>
    <property type="evidence" value="ECO:0007669"/>
    <property type="project" value="UniProtKB-KW"/>
</dbReference>
<evidence type="ECO:0000313" key="3">
    <source>
        <dbReference type="EMBL" id="QJB47052.1"/>
    </source>
</evidence>
<dbReference type="SUPFAM" id="SSF158745">
    <property type="entry name" value="LanC-like"/>
    <property type="match status" value="1"/>
</dbReference>
<dbReference type="GO" id="GO:0005975">
    <property type="term" value="P:carbohydrate metabolic process"/>
    <property type="evidence" value="ECO:0007669"/>
    <property type="project" value="InterPro"/>
</dbReference>
<dbReference type="KEGG" id="dfs:HGD76_14155"/>
<gene>
    <name evidence="3" type="primary">lanM</name>
    <name evidence="3" type="ORF">HGD76_14155</name>
</gene>
<dbReference type="RefSeq" id="WP_168697447.1">
    <property type="nucleotide sequence ID" value="NZ_CP051206.1"/>
</dbReference>
<dbReference type="PRINTS" id="PR01950">
    <property type="entry name" value="LANCSUPER"/>
</dbReference>
<dbReference type="Gene3D" id="1.50.10.10">
    <property type="match status" value="1"/>
</dbReference>
<dbReference type="Proteomes" id="UP000502433">
    <property type="component" value="Chromosome"/>
</dbReference>
<evidence type="ECO:0000256" key="1">
    <source>
        <dbReference type="PIRSR" id="PIRSR607822-1"/>
    </source>
</evidence>
<dbReference type="EMBL" id="CP051206">
    <property type="protein sequence ID" value="QJB47052.1"/>
    <property type="molecule type" value="Genomic_DNA"/>
</dbReference>
<dbReference type="InterPro" id="IPR025410">
    <property type="entry name" value="Lant_dehyd"/>
</dbReference>
<feature type="binding site" evidence="1">
    <location>
        <position position="927"/>
    </location>
    <ligand>
        <name>Zn(2+)</name>
        <dbReference type="ChEBI" id="CHEBI:29105"/>
    </ligand>
</feature>
<name>A0A6H2C5E5_DOLFA</name>
<dbReference type="InterPro" id="IPR017146">
    <property type="entry name" value="Lanti_2_LanM"/>
</dbReference>
<dbReference type="Pfam" id="PF13575">
    <property type="entry name" value="DUF4135"/>
    <property type="match status" value="1"/>
</dbReference>
<dbReference type="InterPro" id="IPR007822">
    <property type="entry name" value="LANC-like"/>
</dbReference>
<evidence type="ECO:0000313" key="4">
    <source>
        <dbReference type="Proteomes" id="UP000502433"/>
    </source>
</evidence>
<keyword evidence="1" id="KW-0479">Metal-binding</keyword>
<protein>
    <submittedName>
        <fullName evidence="3">Type 2 lantipeptide synthetase LanM</fullName>
    </submittedName>
</protein>
<reference evidence="3 4" key="1">
    <citation type="submission" date="2020-04" db="EMBL/GenBank/DDBJ databases">
        <title>Genome-Wide Identification of 5-Methylcytosine Sites in Bacterial Genomes By High-Throughput Sequencing of MspJI Restriction Fragments.</title>
        <authorList>
            <person name="Wu V."/>
        </authorList>
    </citation>
    <scope>NUCLEOTIDE SEQUENCE [LARGE SCALE GENOMIC DNA]</scope>
    <source>
        <strain evidence="3 4">CCAP 1403/13f</strain>
    </source>
</reference>
<accession>A0A6H2C5E5</accession>
<feature type="binding site" evidence="1">
    <location>
        <position position="973"/>
    </location>
    <ligand>
        <name>Zn(2+)</name>
        <dbReference type="ChEBI" id="CHEBI:29105"/>
    </ligand>
</feature>
<keyword evidence="1" id="KW-0862">Zinc</keyword>
<feature type="binding site" evidence="1">
    <location>
        <position position="972"/>
    </location>
    <ligand>
        <name>Zn(2+)</name>
        <dbReference type="ChEBI" id="CHEBI:29105"/>
    </ligand>
</feature>
<dbReference type="NCBIfam" id="TIGR03897">
    <property type="entry name" value="lanti_2_LanM"/>
    <property type="match status" value="1"/>
</dbReference>
<organism evidence="3 4">
    <name type="scientific">Dolichospermum flos-aquae CCAP 1403/13F</name>
    <dbReference type="NCBI Taxonomy" id="315271"/>
    <lineage>
        <taxon>Bacteria</taxon>
        <taxon>Bacillati</taxon>
        <taxon>Cyanobacteriota</taxon>
        <taxon>Cyanophyceae</taxon>
        <taxon>Nostocales</taxon>
        <taxon>Aphanizomenonaceae</taxon>
        <taxon>Dolichospermum</taxon>
    </lineage>
</organism>
<dbReference type="CDD" id="cd04792">
    <property type="entry name" value="LanM-like"/>
    <property type="match status" value="1"/>
</dbReference>
<dbReference type="Pfam" id="PF05147">
    <property type="entry name" value="LANC_like"/>
    <property type="match status" value="1"/>
</dbReference>
<dbReference type="InterPro" id="IPR012341">
    <property type="entry name" value="6hp_glycosidase-like_sf"/>
</dbReference>
<proteinExistence type="predicted"/>
<dbReference type="AlphaFoldDB" id="A0A6H2C5E5"/>